<organism evidence="7 8">
    <name type="scientific">Halococcoides cellulosivorans</name>
    <dbReference type="NCBI Taxonomy" id="1679096"/>
    <lineage>
        <taxon>Archaea</taxon>
        <taxon>Methanobacteriati</taxon>
        <taxon>Methanobacteriota</taxon>
        <taxon>Stenosarchaea group</taxon>
        <taxon>Halobacteria</taxon>
        <taxon>Halobacteriales</taxon>
        <taxon>Haloarculaceae</taxon>
        <taxon>Halococcoides</taxon>
    </lineage>
</organism>
<evidence type="ECO:0000256" key="6">
    <source>
        <dbReference type="SAM" id="Phobius"/>
    </source>
</evidence>
<dbReference type="GO" id="GO:0016020">
    <property type="term" value="C:membrane"/>
    <property type="evidence" value="ECO:0007669"/>
    <property type="project" value="UniProtKB-SubCell"/>
</dbReference>
<dbReference type="InterPro" id="IPR004307">
    <property type="entry name" value="TspO_MBR"/>
</dbReference>
<dbReference type="AlphaFoldDB" id="A0A2R4X1L0"/>
<accession>A0A2R4X1L0</accession>
<dbReference type="CDD" id="cd15904">
    <property type="entry name" value="TSPO_MBR"/>
    <property type="match status" value="1"/>
</dbReference>
<comment type="subcellular location">
    <subcellularLocation>
        <location evidence="1">Membrane</location>
        <topology evidence="1">Multi-pass membrane protein</topology>
    </subcellularLocation>
</comment>
<dbReference type="GO" id="GO:0033013">
    <property type="term" value="P:tetrapyrrole metabolic process"/>
    <property type="evidence" value="ECO:0007669"/>
    <property type="project" value="UniProtKB-ARBA"/>
</dbReference>
<feature type="transmembrane region" description="Helical" evidence="6">
    <location>
        <begin position="95"/>
        <end position="118"/>
    </location>
</feature>
<keyword evidence="4 6" id="KW-1133">Transmembrane helix</keyword>
<dbReference type="PIRSF" id="PIRSF005859">
    <property type="entry name" value="PBR"/>
    <property type="match status" value="1"/>
</dbReference>
<reference evidence="7 8" key="1">
    <citation type="submission" date="2018-04" db="EMBL/GenBank/DDBJ databases">
        <title>Halococcoides cellulosivorans gen. nov., sp. nov., an extremely halophilic cellulose-utilizing haloarchaeon from hypersaline lakes.</title>
        <authorList>
            <person name="Sorokin D.Y."/>
            <person name="Toshchakov S.V."/>
            <person name="Samarov N.I."/>
            <person name="Korzhenkov A."/>
            <person name="Kublanov I.V."/>
        </authorList>
    </citation>
    <scope>NUCLEOTIDE SEQUENCE [LARGE SCALE GENOMIC DNA]</scope>
    <source>
        <strain evidence="7 8">HArcel1</strain>
    </source>
</reference>
<proteinExistence type="inferred from homology"/>
<comment type="similarity">
    <text evidence="2">Belongs to the TspO/BZRP family.</text>
</comment>
<evidence type="ECO:0000256" key="2">
    <source>
        <dbReference type="ARBA" id="ARBA00007524"/>
    </source>
</evidence>
<evidence type="ECO:0000256" key="4">
    <source>
        <dbReference type="ARBA" id="ARBA00022989"/>
    </source>
</evidence>
<feature type="transmembrane region" description="Helical" evidence="6">
    <location>
        <begin position="21"/>
        <end position="42"/>
    </location>
</feature>
<evidence type="ECO:0000256" key="3">
    <source>
        <dbReference type="ARBA" id="ARBA00022692"/>
    </source>
</evidence>
<dbReference type="Gene3D" id="1.20.1260.100">
    <property type="entry name" value="TspO/MBR protein"/>
    <property type="match status" value="1"/>
</dbReference>
<name>A0A2R4X1L0_9EURY</name>
<dbReference type="Proteomes" id="UP000244727">
    <property type="component" value="Chromosome"/>
</dbReference>
<protein>
    <submittedName>
        <fullName evidence="7">TspO protein</fullName>
    </submittedName>
</protein>
<feature type="transmembrane region" description="Helical" evidence="6">
    <location>
        <begin position="62"/>
        <end position="83"/>
    </location>
</feature>
<keyword evidence="3 6" id="KW-0812">Transmembrane</keyword>
<dbReference type="PANTHER" id="PTHR10057">
    <property type="entry name" value="PERIPHERAL-TYPE BENZODIAZEPINE RECEPTOR"/>
    <property type="match status" value="1"/>
</dbReference>
<evidence type="ECO:0000256" key="1">
    <source>
        <dbReference type="ARBA" id="ARBA00004141"/>
    </source>
</evidence>
<dbReference type="EMBL" id="CP028858">
    <property type="protein sequence ID" value="AWB27687.1"/>
    <property type="molecule type" value="Genomic_DNA"/>
</dbReference>
<dbReference type="GeneID" id="36512475"/>
<dbReference type="InterPro" id="IPR038330">
    <property type="entry name" value="TspO/MBR-related_sf"/>
</dbReference>
<dbReference type="KEGG" id="harc:HARCEL1_08170"/>
<evidence type="ECO:0000256" key="5">
    <source>
        <dbReference type="ARBA" id="ARBA00023136"/>
    </source>
</evidence>
<dbReference type="FunFam" id="1.20.1260.100:FF:000001">
    <property type="entry name" value="translocator protein 2"/>
    <property type="match status" value="1"/>
</dbReference>
<feature type="transmembrane region" description="Helical" evidence="6">
    <location>
        <begin position="124"/>
        <end position="145"/>
    </location>
</feature>
<dbReference type="PANTHER" id="PTHR10057:SF0">
    <property type="entry name" value="TRANSLOCATOR PROTEIN"/>
    <property type="match status" value="1"/>
</dbReference>
<dbReference type="RefSeq" id="WP_108382231.1">
    <property type="nucleotide sequence ID" value="NZ_CP028858.1"/>
</dbReference>
<keyword evidence="5 6" id="KW-0472">Membrane</keyword>
<evidence type="ECO:0000313" key="8">
    <source>
        <dbReference type="Proteomes" id="UP000244727"/>
    </source>
</evidence>
<keyword evidence="8" id="KW-1185">Reference proteome</keyword>
<gene>
    <name evidence="7" type="ORF">HARCEL1_08170</name>
</gene>
<feature type="transmembrane region" description="Helical" evidence="6">
    <location>
        <begin position="152"/>
        <end position="174"/>
    </location>
</feature>
<evidence type="ECO:0000313" key="7">
    <source>
        <dbReference type="EMBL" id="AWB27687.1"/>
    </source>
</evidence>
<dbReference type="Pfam" id="PF03073">
    <property type="entry name" value="TspO_MBR"/>
    <property type="match status" value="1"/>
</dbReference>
<sequence length="176" mass="19051">MSTETEDGLARTSPLARTRPIATLIAAVLAVELVGASGAVFTTGGLDWYATLQRPPIAPPNWVFGPVWTLLFAGMGIAVWLVWRQRHEASPVGGLADRALALFAIHMVVNVAWSGAFFGLQSTAIGLAVIVVLWALIFATMVAFYRIDWRASALLGPYLAWVSFASVLNAWLWLLN</sequence>